<dbReference type="SUPFAM" id="SSF64518">
    <property type="entry name" value="Phase 1 flagellin"/>
    <property type="match status" value="1"/>
</dbReference>
<evidence type="ECO:0000256" key="3">
    <source>
        <dbReference type="ARBA" id="ARBA00009677"/>
    </source>
</evidence>
<evidence type="ECO:0000259" key="9">
    <source>
        <dbReference type="Pfam" id="PF06429"/>
    </source>
</evidence>
<dbReference type="InterPro" id="IPR053927">
    <property type="entry name" value="FlgK_helical"/>
</dbReference>
<comment type="caution">
    <text evidence="11">The sequence shown here is derived from an EMBL/GenBank/DDBJ whole genome shotgun (WGS) entry which is preliminary data.</text>
</comment>
<dbReference type="EMBL" id="BAQD01000007">
    <property type="protein sequence ID" value="GBQ05890.1"/>
    <property type="molecule type" value="Genomic_DNA"/>
</dbReference>
<accession>A0ABQ0NXJ9</accession>
<evidence type="ECO:0000256" key="7">
    <source>
        <dbReference type="RuleBase" id="RU362065"/>
    </source>
</evidence>
<dbReference type="PANTHER" id="PTHR30033:SF1">
    <property type="entry name" value="FLAGELLAR HOOK-ASSOCIATED PROTEIN 1"/>
    <property type="match status" value="1"/>
</dbReference>
<comment type="subcellular location">
    <subcellularLocation>
        <location evidence="1 7">Bacterial flagellum</location>
    </subcellularLocation>
    <subcellularLocation>
        <location evidence="2 7">Secreted</location>
    </subcellularLocation>
</comment>
<dbReference type="Pfam" id="PF06429">
    <property type="entry name" value="Flg_bbr_C"/>
    <property type="match status" value="1"/>
</dbReference>
<feature type="region of interest" description="Disordered" evidence="8">
    <location>
        <begin position="239"/>
        <end position="264"/>
    </location>
</feature>
<organism evidence="11 12">
    <name type="scientific">Saccharibacter floricola DSM 15669</name>
    <dbReference type="NCBI Taxonomy" id="1123227"/>
    <lineage>
        <taxon>Bacteria</taxon>
        <taxon>Pseudomonadati</taxon>
        <taxon>Pseudomonadota</taxon>
        <taxon>Alphaproteobacteria</taxon>
        <taxon>Acetobacterales</taxon>
        <taxon>Acetobacteraceae</taxon>
        <taxon>Saccharibacter</taxon>
    </lineage>
</organism>
<gene>
    <name evidence="7" type="primary">flgK</name>
    <name evidence="11" type="ORF">AA15669_0685</name>
</gene>
<evidence type="ECO:0000256" key="5">
    <source>
        <dbReference type="ARBA" id="ARBA00022525"/>
    </source>
</evidence>
<feature type="compositionally biased region" description="Low complexity" evidence="8">
    <location>
        <begin position="250"/>
        <end position="259"/>
    </location>
</feature>
<keyword evidence="11" id="KW-0969">Cilium</keyword>
<evidence type="ECO:0000313" key="12">
    <source>
        <dbReference type="Proteomes" id="UP001062901"/>
    </source>
</evidence>
<evidence type="ECO:0000256" key="6">
    <source>
        <dbReference type="ARBA" id="ARBA00023143"/>
    </source>
</evidence>
<keyword evidence="5 7" id="KW-0964">Secreted</keyword>
<evidence type="ECO:0000256" key="1">
    <source>
        <dbReference type="ARBA" id="ARBA00004365"/>
    </source>
</evidence>
<evidence type="ECO:0000256" key="2">
    <source>
        <dbReference type="ARBA" id="ARBA00004613"/>
    </source>
</evidence>
<dbReference type="Pfam" id="PF22638">
    <property type="entry name" value="FlgK_D1"/>
    <property type="match status" value="1"/>
</dbReference>
<evidence type="ECO:0000256" key="8">
    <source>
        <dbReference type="SAM" id="MobiDB-lite"/>
    </source>
</evidence>
<dbReference type="InterPro" id="IPR010930">
    <property type="entry name" value="Flg_bb/hook_C_dom"/>
</dbReference>
<reference evidence="11" key="1">
    <citation type="submission" date="2013-04" db="EMBL/GenBank/DDBJ databases">
        <title>The genome sequencing project of 58 acetic acid bacteria.</title>
        <authorList>
            <person name="Okamoto-Kainuma A."/>
            <person name="Ishikawa M."/>
            <person name="Umino S."/>
            <person name="Koizumi Y."/>
            <person name="Shiwa Y."/>
            <person name="Yoshikawa H."/>
            <person name="Matsutani M."/>
            <person name="Matsushita K."/>
        </authorList>
    </citation>
    <scope>NUCLEOTIDE SEQUENCE</scope>
    <source>
        <strain evidence="11">DSM 15669</strain>
    </source>
</reference>
<dbReference type="NCBIfam" id="TIGR02492">
    <property type="entry name" value="flgK_ends"/>
    <property type="match status" value="1"/>
</dbReference>
<sequence length="517" mass="52876">MMSLGLSLNIASSGLQNVEAGLATTSKNVTNASTEGYVSENAVSTSAVISGKGTGVTTGNNTLHISPPLQAALYRQNANVSGLTTMSNSLSSLSAVQGTTSSSSGDTNTIGTLTNTLQNVTSSLTTLTNNPRSSAAHSTVIGNAQTLVSNISTLSSVYQSQRQGAQDGIVSTVAGINSDVTTIGQVSKQIMLMQGTGKDTSDLENKRFESMSRLSSKLGVSFSEQPNGDMIVNTQDGMQIPTRPDQINQSDSSQSLPSSGWPLTTSNATLSPGMYYKQGDTNGGVPAISINGRDATNHLTGGTLGANLTLRDNTYPGMQAQLDSFSYTMVNRFNAAGLPLFSNGTSQPLSSDPTKTAPNGTVGLSSSLAVNQQYVDKPSLLTTNKNGDTADTTAVTNALGQALGTTSSAVTGKLAAPTDSLGPTGSFSTGYSGEQGLSQLASSLTSNQALTISNTSSNLSTASSVKTSLSTQVSNVSGVNVDNQMANVITLQNAYSANAKVISAVQSMFSALINAVQ</sequence>
<dbReference type="PANTHER" id="PTHR30033">
    <property type="entry name" value="FLAGELLAR HOOK-ASSOCIATED PROTEIN 1"/>
    <property type="match status" value="1"/>
</dbReference>
<keyword evidence="6 7" id="KW-0975">Bacterial flagellum</keyword>
<protein>
    <recommendedName>
        <fullName evidence="4 7">Flagellar hook-associated protein 1</fullName>
        <shortName evidence="7">HAP1</shortName>
    </recommendedName>
</protein>
<evidence type="ECO:0000313" key="11">
    <source>
        <dbReference type="EMBL" id="GBQ05890.1"/>
    </source>
</evidence>
<name>A0ABQ0NXJ9_9PROT</name>
<dbReference type="PRINTS" id="PR01005">
    <property type="entry name" value="FLGHOOKAP1"/>
</dbReference>
<dbReference type="InterPro" id="IPR002371">
    <property type="entry name" value="FlgK"/>
</dbReference>
<feature type="domain" description="Flagellar basal-body/hook protein C-terminal" evidence="9">
    <location>
        <begin position="475"/>
        <end position="514"/>
    </location>
</feature>
<keyword evidence="11" id="KW-0966">Cell projection</keyword>
<dbReference type="Proteomes" id="UP001062901">
    <property type="component" value="Unassembled WGS sequence"/>
</dbReference>
<evidence type="ECO:0000259" key="10">
    <source>
        <dbReference type="Pfam" id="PF22638"/>
    </source>
</evidence>
<comment type="similarity">
    <text evidence="3 7">Belongs to the flagella basal body rod proteins family.</text>
</comment>
<evidence type="ECO:0000256" key="4">
    <source>
        <dbReference type="ARBA" id="ARBA00016244"/>
    </source>
</evidence>
<dbReference type="RefSeq" id="WP_245539142.1">
    <property type="nucleotide sequence ID" value="NZ_BAQD01000007.1"/>
</dbReference>
<feature type="domain" description="Flagellar hook-associated protein FlgK helical" evidence="10">
    <location>
        <begin position="112"/>
        <end position="335"/>
    </location>
</feature>
<keyword evidence="11" id="KW-0282">Flagellum</keyword>
<keyword evidence="12" id="KW-1185">Reference proteome</keyword>
<proteinExistence type="inferred from homology"/>